<feature type="region of interest" description="Disordered" evidence="1">
    <location>
        <begin position="132"/>
        <end position="159"/>
    </location>
</feature>
<dbReference type="Proteomes" id="UP001341840">
    <property type="component" value="Unassembled WGS sequence"/>
</dbReference>
<evidence type="ECO:0000256" key="1">
    <source>
        <dbReference type="SAM" id="MobiDB-lite"/>
    </source>
</evidence>
<reference evidence="2 3" key="1">
    <citation type="journal article" date="2023" name="Plants (Basel)">
        <title>Bridging the Gap: Combining Genomics and Transcriptomics Approaches to Understand Stylosanthes scabra, an Orphan Legume from the Brazilian Caatinga.</title>
        <authorList>
            <person name="Ferreira-Neto J.R.C."/>
            <person name="da Silva M.D."/>
            <person name="Binneck E."/>
            <person name="de Melo N.F."/>
            <person name="da Silva R.H."/>
            <person name="de Melo A.L.T.M."/>
            <person name="Pandolfi V."/>
            <person name="Bustamante F.O."/>
            <person name="Brasileiro-Vidal A.C."/>
            <person name="Benko-Iseppon A.M."/>
        </authorList>
    </citation>
    <scope>NUCLEOTIDE SEQUENCE [LARGE SCALE GENOMIC DNA]</scope>
    <source>
        <tissue evidence="2">Leaves</tissue>
    </source>
</reference>
<dbReference type="EMBL" id="JASCZI010242507">
    <property type="protein sequence ID" value="MED6211287.1"/>
    <property type="molecule type" value="Genomic_DNA"/>
</dbReference>
<proteinExistence type="predicted"/>
<sequence>MPIYHDYHGDFQNSTNSSYDQIQASPKILLHSYQPIPSDFLDELSFLSFQKQKRICAEIKEVCNNICATLNEMIQEEEENSYPESQAQMQQVSDSEIHVQIHPDQESEIQNQNVKSGISKLENGALQIPEFTASTKPQFNSKKQNKSQFQTQYDEDEDELEEPQRVVVVHRLPPELPDLQSLAMGEVPTAEVLVMTEAITRTLEDLKEVDTGVRSGVEDGAVAKGKVVDAKTELFSHLWVDNEDVDMHCGAEAGDVDDGKSEIATFVEGAPRVTGRCLQALWFGRVCPMVAKPPPLLAAVFSWTQAEATRTELFGDGVATRWLAEQDEKARKVLSPPWLVLERAAGPFSATMCPAFMADFVGGRFWKEGEGCTTNFALTCSNKCGLLLLMEAKFFWTQQPYALIIHGPNDIFLLLVAEEKFYQWNP</sequence>
<name>A0ABU6YLL8_9FABA</name>
<keyword evidence="3" id="KW-1185">Reference proteome</keyword>
<feature type="non-terminal residue" evidence="2">
    <location>
        <position position="426"/>
    </location>
</feature>
<feature type="compositionally biased region" description="Polar residues" evidence="1">
    <location>
        <begin position="132"/>
        <end position="152"/>
    </location>
</feature>
<organism evidence="2 3">
    <name type="scientific">Stylosanthes scabra</name>
    <dbReference type="NCBI Taxonomy" id="79078"/>
    <lineage>
        <taxon>Eukaryota</taxon>
        <taxon>Viridiplantae</taxon>
        <taxon>Streptophyta</taxon>
        <taxon>Embryophyta</taxon>
        <taxon>Tracheophyta</taxon>
        <taxon>Spermatophyta</taxon>
        <taxon>Magnoliopsida</taxon>
        <taxon>eudicotyledons</taxon>
        <taxon>Gunneridae</taxon>
        <taxon>Pentapetalae</taxon>
        <taxon>rosids</taxon>
        <taxon>fabids</taxon>
        <taxon>Fabales</taxon>
        <taxon>Fabaceae</taxon>
        <taxon>Papilionoideae</taxon>
        <taxon>50 kb inversion clade</taxon>
        <taxon>dalbergioids sensu lato</taxon>
        <taxon>Dalbergieae</taxon>
        <taxon>Pterocarpus clade</taxon>
        <taxon>Stylosanthes</taxon>
    </lineage>
</organism>
<evidence type="ECO:0000313" key="2">
    <source>
        <dbReference type="EMBL" id="MED6211287.1"/>
    </source>
</evidence>
<protein>
    <submittedName>
        <fullName evidence="2">Uncharacterized protein</fullName>
    </submittedName>
</protein>
<accession>A0ABU6YLL8</accession>
<comment type="caution">
    <text evidence="2">The sequence shown here is derived from an EMBL/GenBank/DDBJ whole genome shotgun (WGS) entry which is preliminary data.</text>
</comment>
<gene>
    <name evidence="2" type="ORF">PIB30_072253</name>
</gene>
<evidence type="ECO:0000313" key="3">
    <source>
        <dbReference type="Proteomes" id="UP001341840"/>
    </source>
</evidence>